<dbReference type="OrthoDB" id="4743071at2"/>
<dbReference type="Gene3D" id="3.40.640.10">
    <property type="entry name" value="Type I PLP-dependent aspartate aminotransferase-like (Major domain)"/>
    <property type="match status" value="1"/>
</dbReference>
<dbReference type="PANTHER" id="PTHR43586">
    <property type="entry name" value="CYSTEINE DESULFURASE"/>
    <property type="match status" value="1"/>
</dbReference>
<dbReference type="InterPro" id="IPR015424">
    <property type="entry name" value="PyrdxlP-dep_Trfase"/>
</dbReference>
<accession>A0A4P6ESI6</accession>
<dbReference type="InterPro" id="IPR015422">
    <property type="entry name" value="PyrdxlP-dep_Trfase_small"/>
</dbReference>
<evidence type="ECO:0000313" key="2">
    <source>
        <dbReference type="EMBL" id="QAY60938.1"/>
    </source>
</evidence>
<sequence length="373" mass="39085">MSDLEAYIASFDTEPGYLDWAAFGPLSARVRAEMHADAELLATGRRSGIDLVSGHVGVARELLAELLDAPTDQVVLQPSTSYGLMQALYGLRGRVLLSRAEFPSLTVTATRAASLRDDLRVQWMDPDGGFVTADAVRSALTDEVTAVAVSLVDFRTGFLADLSALREAIGDRMLIVDAIQGFGVVDADYAAADVVCGNGYKWLRAARGTGWARFSERARTRIEPVLSGFAGTTVDLPVDEVPAAASTAQAFTVTGSDILAAGRLATGLEEVRDAGVAGIADAVADRADEIIAAADEYGIAVVTPHDRARRAGIVALAPEPTEAAGLSAALANSGLTFTARSGLIRLAPHAGTDASTLQLLRDALGVFVTERSR</sequence>
<evidence type="ECO:0000313" key="3">
    <source>
        <dbReference type="Proteomes" id="UP000293995"/>
    </source>
</evidence>
<dbReference type="AlphaFoldDB" id="A0A4P6ESI6"/>
<evidence type="ECO:0000259" key="1">
    <source>
        <dbReference type="Pfam" id="PF00266"/>
    </source>
</evidence>
<keyword evidence="2" id="KW-0032">Aminotransferase</keyword>
<dbReference type="EMBL" id="CP035494">
    <property type="protein sequence ID" value="QAY60938.1"/>
    <property type="molecule type" value="Genomic_DNA"/>
</dbReference>
<dbReference type="PANTHER" id="PTHR43586:SF15">
    <property type="entry name" value="BLR3095 PROTEIN"/>
    <property type="match status" value="1"/>
</dbReference>
<dbReference type="GO" id="GO:0008483">
    <property type="term" value="F:transaminase activity"/>
    <property type="evidence" value="ECO:0007669"/>
    <property type="project" value="UniProtKB-KW"/>
</dbReference>
<dbReference type="InterPro" id="IPR000192">
    <property type="entry name" value="Aminotrans_V_dom"/>
</dbReference>
<protein>
    <submittedName>
        <fullName evidence="2">Aminotransferase class V-fold PLP-dependent enzyme</fullName>
    </submittedName>
</protein>
<dbReference type="KEGG" id="mprt:ET475_13700"/>
<feature type="domain" description="Aminotransferase class V" evidence="1">
    <location>
        <begin position="56"/>
        <end position="338"/>
    </location>
</feature>
<keyword evidence="3" id="KW-1185">Reference proteome</keyword>
<reference evidence="2 3" key="1">
    <citation type="submission" date="2019-01" db="EMBL/GenBank/DDBJ databases">
        <title>Genome sequencing of strain DFW100M-13.</title>
        <authorList>
            <person name="Heo J."/>
            <person name="Kim S.-J."/>
            <person name="Kim J.-S."/>
            <person name="Hong S.-B."/>
            <person name="Kwon S.-W."/>
        </authorList>
    </citation>
    <scope>NUCLEOTIDE SEQUENCE [LARGE SCALE GENOMIC DNA]</scope>
    <source>
        <strain evidence="2 3">DFW100M-13</strain>
    </source>
</reference>
<dbReference type="Pfam" id="PF00266">
    <property type="entry name" value="Aminotran_5"/>
    <property type="match status" value="1"/>
</dbReference>
<name>A0A4P6ESI6_9MICO</name>
<dbReference type="InterPro" id="IPR015421">
    <property type="entry name" value="PyrdxlP-dep_Trfase_major"/>
</dbReference>
<dbReference type="Gene3D" id="3.90.1150.10">
    <property type="entry name" value="Aspartate Aminotransferase, domain 1"/>
    <property type="match status" value="1"/>
</dbReference>
<dbReference type="SUPFAM" id="SSF53383">
    <property type="entry name" value="PLP-dependent transferases"/>
    <property type="match status" value="1"/>
</dbReference>
<gene>
    <name evidence="2" type="ORF">ET475_13700</name>
</gene>
<proteinExistence type="predicted"/>
<keyword evidence="2" id="KW-0808">Transferase</keyword>
<dbReference type="Proteomes" id="UP000293995">
    <property type="component" value="Chromosome"/>
</dbReference>
<organism evidence="2 3">
    <name type="scientific">Microbacterium protaetiae</name>
    <dbReference type="NCBI Taxonomy" id="2509458"/>
    <lineage>
        <taxon>Bacteria</taxon>
        <taxon>Bacillati</taxon>
        <taxon>Actinomycetota</taxon>
        <taxon>Actinomycetes</taxon>
        <taxon>Micrococcales</taxon>
        <taxon>Microbacteriaceae</taxon>
        <taxon>Microbacterium</taxon>
    </lineage>
</organism>
<dbReference type="RefSeq" id="WP_129391379.1">
    <property type="nucleotide sequence ID" value="NZ_CP035494.1"/>
</dbReference>